<dbReference type="PANTHER" id="PTHR11669">
    <property type="entry name" value="REPLICATION FACTOR C / DNA POLYMERASE III GAMMA-TAU SUBUNIT"/>
    <property type="match status" value="1"/>
</dbReference>
<dbReference type="InterPro" id="IPR027417">
    <property type="entry name" value="P-loop_NTPase"/>
</dbReference>
<evidence type="ECO:0008006" key="3">
    <source>
        <dbReference type="Google" id="ProtNLM"/>
    </source>
</evidence>
<evidence type="ECO:0000313" key="1">
    <source>
        <dbReference type="EMBL" id="OGZ43145.1"/>
    </source>
</evidence>
<sequence length="152" mass="16885">MIIGYERQMRYLERVIAGGRLAHAYLFHGPEHTGKETIACAVAKLLLCPHARARKCVLADADDGCAVCASIDAGTHQDVTFLGIDRTLVSDKEIRKEIPIEDIRELKRVFAYSARGAGWRIAILSDADKMSQEAAVKCTCSSRFPVYTKRPF</sequence>
<protein>
    <recommendedName>
        <fullName evidence="3">DNA polymerase III subunit delta</fullName>
    </recommendedName>
</protein>
<dbReference type="Proteomes" id="UP000176700">
    <property type="component" value="Unassembled WGS sequence"/>
</dbReference>
<dbReference type="SUPFAM" id="SSF52540">
    <property type="entry name" value="P-loop containing nucleoside triphosphate hydrolases"/>
    <property type="match status" value="1"/>
</dbReference>
<comment type="caution">
    <text evidence="1">The sequence shown here is derived from an EMBL/GenBank/DDBJ whole genome shotgun (WGS) entry which is preliminary data.</text>
</comment>
<reference evidence="1 2" key="1">
    <citation type="journal article" date="2016" name="Nat. Commun.">
        <title>Thousands of microbial genomes shed light on interconnected biogeochemical processes in an aquifer system.</title>
        <authorList>
            <person name="Anantharaman K."/>
            <person name="Brown C.T."/>
            <person name="Hug L.A."/>
            <person name="Sharon I."/>
            <person name="Castelle C.J."/>
            <person name="Probst A.J."/>
            <person name="Thomas B.C."/>
            <person name="Singh A."/>
            <person name="Wilkins M.J."/>
            <person name="Karaoz U."/>
            <person name="Brodie E.L."/>
            <person name="Williams K.H."/>
            <person name="Hubbard S.S."/>
            <person name="Banfield J.F."/>
        </authorList>
    </citation>
    <scope>NUCLEOTIDE SEQUENCE [LARGE SCALE GENOMIC DNA]</scope>
</reference>
<dbReference type="Gene3D" id="3.40.50.300">
    <property type="entry name" value="P-loop containing nucleotide triphosphate hydrolases"/>
    <property type="match status" value="1"/>
</dbReference>
<dbReference type="InterPro" id="IPR050238">
    <property type="entry name" value="DNA_Rep/Repair_Clamp_Loader"/>
</dbReference>
<dbReference type="GO" id="GO:0006261">
    <property type="term" value="P:DNA-templated DNA replication"/>
    <property type="evidence" value="ECO:0007669"/>
    <property type="project" value="TreeGrafter"/>
</dbReference>
<organism evidence="1 2">
    <name type="scientific">Candidatus Ryanbacteria bacterium RIFCSPHIGHO2_01_45_13</name>
    <dbReference type="NCBI Taxonomy" id="1802112"/>
    <lineage>
        <taxon>Bacteria</taxon>
        <taxon>Candidatus Ryaniibacteriota</taxon>
    </lineage>
</organism>
<dbReference type="PANTHER" id="PTHR11669:SF8">
    <property type="entry name" value="DNA POLYMERASE III SUBUNIT DELTA"/>
    <property type="match status" value="1"/>
</dbReference>
<name>A0A1G2FYJ7_9BACT</name>
<dbReference type="EMBL" id="MHNI01000011">
    <property type="protein sequence ID" value="OGZ43145.1"/>
    <property type="molecule type" value="Genomic_DNA"/>
</dbReference>
<accession>A0A1G2FYJ7</accession>
<proteinExistence type="predicted"/>
<evidence type="ECO:0000313" key="2">
    <source>
        <dbReference type="Proteomes" id="UP000176700"/>
    </source>
</evidence>
<dbReference type="Pfam" id="PF13177">
    <property type="entry name" value="DNA_pol3_delta2"/>
    <property type="match status" value="1"/>
</dbReference>
<dbReference type="AlphaFoldDB" id="A0A1G2FYJ7"/>
<gene>
    <name evidence="1" type="ORF">A2W41_00420</name>
</gene>